<dbReference type="EMBL" id="JAZDQP010000014">
    <property type="protein sequence ID" value="MEE1868595.1"/>
    <property type="molecule type" value="Genomic_DNA"/>
</dbReference>
<reference evidence="1 2" key="1">
    <citation type="submission" date="2024-01" db="EMBL/GenBank/DDBJ databases">
        <title>Unpublished Manusciprt.</title>
        <authorList>
            <person name="Duman M."/>
            <person name="Valdes E.G."/>
            <person name="Ajmi N."/>
            <person name="Altun S."/>
            <person name="Saticioglu I.B."/>
        </authorList>
    </citation>
    <scope>NUCLEOTIDE SEQUENCE [LARGE SCALE GENOMIC DNA]</scope>
    <source>
        <strain evidence="1 2">120P</strain>
    </source>
</reference>
<evidence type="ECO:0000313" key="2">
    <source>
        <dbReference type="Proteomes" id="UP001307839"/>
    </source>
</evidence>
<dbReference type="Proteomes" id="UP001307839">
    <property type="component" value="Unassembled WGS sequence"/>
</dbReference>
<name>A0AB35X005_9PSED</name>
<evidence type="ECO:0000313" key="1">
    <source>
        <dbReference type="EMBL" id="MEE1868595.1"/>
    </source>
</evidence>
<dbReference type="AlphaFoldDB" id="A0AB35X005"/>
<keyword evidence="2" id="KW-1185">Reference proteome</keyword>
<sequence>MLQRALLTFNALAIVGLSLIPLQPALAFVDDKRVLSDHRWYTEAYVKDYLVKNYPTLVTGAFHKTVRYAYAADAPVSGSGFSVHQALPMSARRHEAFLWSEKDAGKSLGAEIDKQCVLLISESLHSLKYQVRRARIKARDTNTVAVAVITDVRSGELTAAPRDLSTYKTRPISLIPAEGDRRLLCNVYRSTTRSAGITYEFSVVLTASGFYLRYK</sequence>
<comment type="caution">
    <text evidence="1">The sequence shown here is derived from an EMBL/GenBank/DDBJ whole genome shotgun (WGS) entry which is preliminary data.</text>
</comment>
<proteinExistence type="predicted"/>
<accession>A0AB35X005</accession>
<organism evidence="1 2">
    <name type="scientific">Pseudomonas auratipiscis</name>
    <dbReference type="NCBI Taxonomy" id="3115853"/>
    <lineage>
        <taxon>Bacteria</taxon>
        <taxon>Pseudomonadati</taxon>
        <taxon>Pseudomonadota</taxon>
        <taxon>Gammaproteobacteria</taxon>
        <taxon>Pseudomonadales</taxon>
        <taxon>Pseudomonadaceae</taxon>
        <taxon>Pseudomonas</taxon>
    </lineage>
</organism>
<dbReference type="RefSeq" id="WP_330080335.1">
    <property type="nucleotide sequence ID" value="NZ_JAZDCU010000012.1"/>
</dbReference>
<protein>
    <submittedName>
        <fullName evidence="1">Uncharacterized protein</fullName>
    </submittedName>
</protein>
<gene>
    <name evidence="1" type="ORF">V0R53_19625</name>
</gene>